<dbReference type="Proteomes" id="UP000663844">
    <property type="component" value="Unassembled WGS sequence"/>
</dbReference>
<dbReference type="InterPro" id="IPR001810">
    <property type="entry name" value="F-box_dom"/>
</dbReference>
<dbReference type="InterPro" id="IPR032675">
    <property type="entry name" value="LRR_dom_sf"/>
</dbReference>
<reference evidence="2" key="1">
    <citation type="submission" date="2021-02" db="EMBL/GenBank/DDBJ databases">
        <authorList>
            <person name="Nowell W R."/>
        </authorList>
    </citation>
    <scope>NUCLEOTIDE SEQUENCE</scope>
</reference>
<proteinExistence type="predicted"/>
<accession>A0A819WGN7</accession>
<dbReference type="Gene3D" id="3.80.10.10">
    <property type="entry name" value="Ribonuclease Inhibitor"/>
    <property type="match status" value="2"/>
</dbReference>
<dbReference type="PROSITE" id="PS50181">
    <property type="entry name" value="FBOX"/>
    <property type="match status" value="1"/>
</dbReference>
<protein>
    <recommendedName>
        <fullName evidence="1">F-box domain-containing protein</fullName>
    </recommendedName>
</protein>
<evidence type="ECO:0000313" key="2">
    <source>
        <dbReference type="EMBL" id="CAF4122692.1"/>
    </source>
</evidence>
<organism evidence="2 3">
    <name type="scientific">Adineta steineri</name>
    <dbReference type="NCBI Taxonomy" id="433720"/>
    <lineage>
        <taxon>Eukaryota</taxon>
        <taxon>Metazoa</taxon>
        <taxon>Spiralia</taxon>
        <taxon>Gnathifera</taxon>
        <taxon>Rotifera</taxon>
        <taxon>Eurotatoria</taxon>
        <taxon>Bdelloidea</taxon>
        <taxon>Adinetida</taxon>
        <taxon>Adinetidae</taxon>
        <taxon>Adineta</taxon>
    </lineage>
</organism>
<evidence type="ECO:0000313" key="3">
    <source>
        <dbReference type="Proteomes" id="UP000663844"/>
    </source>
</evidence>
<dbReference type="AlphaFoldDB" id="A0A819WGN7"/>
<dbReference type="EMBL" id="CAJOAZ010006076">
    <property type="protein sequence ID" value="CAF4122692.1"/>
    <property type="molecule type" value="Genomic_DNA"/>
</dbReference>
<dbReference type="SUPFAM" id="SSF52047">
    <property type="entry name" value="RNI-like"/>
    <property type="match status" value="1"/>
</dbReference>
<feature type="domain" description="F-box" evidence="1">
    <location>
        <begin position="32"/>
        <end position="79"/>
    </location>
</feature>
<sequence length="589" mass="69031">MIQIKRQQSLSQSIDVEMKKLQTRLSDERTSYTCFESLSNELLYEIFEYLDACDIYKSFSNLNIRLQNLIISSSLLLRIELVPESKHLLEDHCQHVIIPNSHRILSLHLASDSTDPSLIDTFFNHCTIDGSFHRLESIILKGIKTEKLLATLYYLKSLPRLFSLTISVKANDYYDLGNIYPLIFSLPALKYNRLSRSIHAREINIPYVINQKFSTIQYLIIDHTCTFTQLNSILHYTPQLRHLYCDLVMDSKEEFKNDLSMKLPHLKSLYIQQSEASFDEFEMFIKAISSPLQILNISVFWGEDYLDDNGCERLIKKYMPQLEKFSFHFNHIIHDDITKDLIDLINGFINQLSSPFWIERNWFRGIIIDSENIVFSIHPYRKEWIDLHEHMKSDHRIMQLIIMNNQFTELTWRFIKKLKRASKAIHFTHLDIEGGSMCIHRLLDILSSLPNIKSLKLSSPSIFPLKSLPIENTENYRSVLAINKITQVKLGQVTEEQEEQQIQFFINLCPHIEYLGVECMSNTDVPSLMKLILMNRRTRIPNLCYLCFINPIADENMVRTLAMIIDSETVNDNYTIQRSGKKISVQWKL</sequence>
<evidence type="ECO:0000259" key="1">
    <source>
        <dbReference type="PROSITE" id="PS50181"/>
    </source>
</evidence>
<name>A0A819WGN7_9BILA</name>
<comment type="caution">
    <text evidence="2">The sequence shown here is derived from an EMBL/GenBank/DDBJ whole genome shotgun (WGS) entry which is preliminary data.</text>
</comment>
<gene>
    <name evidence="2" type="ORF">OXD698_LOCUS36580</name>
</gene>